<name>A0A0D7A561_9AGAR</name>
<gene>
    <name evidence="2" type="ORF">FISHEDRAFT_61388</name>
</gene>
<dbReference type="Proteomes" id="UP000054144">
    <property type="component" value="Unassembled WGS sequence"/>
</dbReference>
<organism evidence="2 3">
    <name type="scientific">Fistulina hepatica ATCC 64428</name>
    <dbReference type="NCBI Taxonomy" id="1128425"/>
    <lineage>
        <taxon>Eukaryota</taxon>
        <taxon>Fungi</taxon>
        <taxon>Dikarya</taxon>
        <taxon>Basidiomycota</taxon>
        <taxon>Agaricomycotina</taxon>
        <taxon>Agaricomycetes</taxon>
        <taxon>Agaricomycetidae</taxon>
        <taxon>Agaricales</taxon>
        <taxon>Fistulinaceae</taxon>
        <taxon>Fistulina</taxon>
    </lineage>
</organism>
<evidence type="ECO:0000256" key="1">
    <source>
        <dbReference type="SAM" id="SignalP"/>
    </source>
</evidence>
<evidence type="ECO:0000313" key="3">
    <source>
        <dbReference type="Proteomes" id="UP000054144"/>
    </source>
</evidence>
<reference evidence="2 3" key="1">
    <citation type="journal article" date="2015" name="Fungal Genet. Biol.">
        <title>Evolution of novel wood decay mechanisms in Agaricales revealed by the genome sequences of Fistulina hepatica and Cylindrobasidium torrendii.</title>
        <authorList>
            <person name="Floudas D."/>
            <person name="Held B.W."/>
            <person name="Riley R."/>
            <person name="Nagy L.G."/>
            <person name="Koehler G."/>
            <person name="Ransdell A.S."/>
            <person name="Younus H."/>
            <person name="Chow J."/>
            <person name="Chiniquy J."/>
            <person name="Lipzen A."/>
            <person name="Tritt A."/>
            <person name="Sun H."/>
            <person name="Haridas S."/>
            <person name="LaButti K."/>
            <person name="Ohm R.A."/>
            <person name="Kues U."/>
            <person name="Blanchette R.A."/>
            <person name="Grigoriev I.V."/>
            <person name="Minto R.E."/>
            <person name="Hibbett D.S."/>
        </authorList>
    </citation>
    <scope>NUCLEOTIDE SEQUENCE [LARGE SCALE GENOMIC DNA]</scope>
    <source>
        <strain evidence="2 3">ATCC 64428</strain>
    </source>
</reference>
<accession>A0A0D7A561</accession>
<dbReference type="AlphaFoldDB" id="A0A0D7A561"/>
<feature type="chain" id="PRO_5002316232" evidence="1">
    <location>
        <begin position="17"/>
        <end position="132"/>
    </location>
</feature>
<sequence>MAGGARFIVMLAFVAFENLEIKSSLVVTDFYHQYRAPGSSRPGFSLAQLDIGVVDLMKNISDAENERHASFTFSSFARQDKMTHVLFPVELSRTIRYEVYIDIAVTIEWRSIGAYVTHCCNIICPVDNDGNF</sequence>
<keyword evidence="3" id="KW-1185">Reference proteome</keyword>
<feature type="signal peptide" evidence="1">
    <location>
        <begin position="1"/>
        <end position="16"/>
    </location>
</feature>
<protein>
    <submittedName>
        <fullName evidence="2">Uncharacterized protein</fullName>
    </submittedName>
</protein>
<keyword evidence="1" id="KW-0732">Signal</keyword>
<proteinExistence type="predicted"/>
<dbReference type="EMBL" id="KN882062">
    <property type="protein sequence ID" value="KIY45046.1"/>
    <property type="molecule type" value="Genomic_DNA"/>
</dbReference>
<evidence type="ECO:0000313" key="2">
    <source>
        <dbReference type="EMBL" id="KIY45046.1"/>
    </source>
</evidence>